<gene>
    <name evidence="1" type="ORF">GHJ91_00380</name>
</gene>
<evidence type="ECO:0000313" key="1">
    <source>
        <dbReference type="EMBL" id="MQW67675.1"/>
    </source>
</evidence>
<proteinExistence type="predicted"/>
<dbReference type="EMBL" id="WISB01000006">
    <property type="protein sequence ID" value="MQW67675.1"/>
    <property type="molecule type" value="Genomic_DNA"/>
</dbReference>
<reference evidence="1" key="1">
    <citation type="journal article" date="2013" name="Genome Biol.">
        <title>Comparative genomics of the core and accessory genomes of 48 Sinorhizobium strains comprising five genospecies.</title>
        <authorList>
            <person name="Sugawara M."/>
            <person name="Epstein B."/>
            <person name="Badgley B.D."/>
            <person name="Unno T."/>
            <person name="Xu L."/>
            <person name="Reese J."/>
            <person name="Gyaneshwar P."/>
            <person name="Denny R."/>
            <person name="Mudge J."/>
            <person name="Bharti A.K."/>
            <person name="Farmer A.D."/>
            <person name="May G.D."/>
            <person name="Woodward J.E."/>
            <person name="Medigue C."/>
            <person name="Vallenet D."/>
            <person name="Lajus A."/>
            <person name="Rouy Z."/>
            <person name="Martinez-Vaz B."/>
            <person name="Tiffin P."/>
            <person name="Young N.D."/>
            <person name="Sadowsky M.J."/>
        </authorList>
    </citation>
    <scope>NUCLEOTIDE SEQUENCE</scope>
    <source>
        <strain evidence="1">M1</strain>
    </source>
</reference>
<protein>
    <submittedName>
        <fullName evidence="1">Uncharacterized protein</fullName>
    </submittedName>
</protein>
<dbReference type="AlphaFoldDB" id="A0A6G1WDF0"/>
<accession>A0A6G1WDF0</accession>
<dbReference type="RefSeq" id="WP_153412146.1">
    <property type="nucleotide sequence ID" value="NZ_WISB01000006.1"/>
</dbReference>
<sequence length="98" mass="10654">MSIGSTHRATINAFNATAAKPQPVSDRTVRTAFLNQNVELPLRLSETDIGVVLDRHGCDVFTVDVNNERPDEEALAIALFIVECVNEAAGFRGEKLDA</sequence>
<name>A0A6G1WDF0_9HYPH</name>
<comment type="caution">
    <text evidence="1">The sequence shown here is derived from an EMBL/GenBank/DDBJ whole genome shotgun (WGS) entry which is preliminary data.</text>
</comment>
<organism evidence="1">
    <name type="scientific">Sinorhizobium medicae</name>
    <dbReference type="NCBI Taxonomy" id="110321"/>
    <lineage>
        <taxon>Bacteria</taxon>
        <taxon>Pseudomonadati</taxon>
        <taxon>Pseudomonadota</taxon>
        <taxon>Alphaproteobacteria</taxon>
        <taxon>Hyphomicrobiales</taxon>
        <taxon>Rhizobiaceae</taxon>
        <taxon>Sinorhizobium/Ensifer group</taxon>
        <taxon>Sinorhizobium</taxon>
    </lineage>
</organism>